<evidence type="ECO:0000259" key="1">
    <source>
        <dbReference type="Pfam" id="PF14690"/>
    </source>
</evidence>
<feature type="domain" description="Transposase IS204/IS1001/IS1096/IS1165 zinc-finger" evidence="1">
    <location>
        <begin position="44"/>
        <end position="87"/>
    </location>
</feature>
<proteinExistence type="predicted"/>
<protein>
    <submittedName>
        <fullName evidence="2">Transposase family protein</fullName>
    </submittedName>
</protein>
<sequence length="164" mass="19129">MAVISMVNSSIEELFKFDQNVEVVHTLIEPDALYAVLNVNSKYAQCPECKHLSLRHHSQYARKVDDLPVSGHPVHITVCLHKWFCDNKDCTTKVFTERLNWLSPSSRKTDRLEKLIRHVGFSNNCMAAEKICRKMRISISHDAILYRIKKEEPIQPKECPFRRH</sequence>
<evidence type="ECO:0000313" key="3">
    <source>
        <dbReference type="Proteomes" id="UP000284416"/>
    </source>
</evidence>
<organism evidence="2 3">
    <name type="scientific">Neobacillus notoginsengisoli</name>
    <dbReference type="NCBI Taxonomy" id="1578198"/>
    <lineage>
        <taxon>Bacteria</taxon>
        <taxon>Bacillati</taxon>
        <taxon>Bacillota</taxon>
        <taxon>Bacilli</taxon>
        <taxon>Bacillales</taxon>
        <taxon>Bacillaceae</taxon>
        <taxon>Neobacillus</taxon>
    </lineage>
</organism>
<dbReference type="Proteomes" id="UP000284416">
    <property type="component" value="Unassembled WGS sequence"/>
</dbReference>
<comment type="caution">
    <text evidence="2">The sequence shown here is derived from an EMBL/GenBank/DDBJ whole genome shotgun (WGS) entry which is preliminary data.</text>
</comment>
<dbReference type="Pfam" id="PF14690">
    <property type="entry name" value="Zn_ribbon_ISL3"/>
    <property type="match status" value="1"/>
</dbReference>
<gene>
    <name evidence="2" type="ORF">D1B31_20835</name>
</gene>
<name>A0A417YIC7_9BACI</name>
<dbReference type="AlphaFoldDB" id="A0A417YIC7"/>
<keyword evidence="3" id="KW-1185">Reference proteome</keyword>
<accession>A0A417YIC7</accession>
<reference evidence="2 3" key="1">
    <citation type="journal article" date="2017" name="Int. J. Syst. Evol. Microbiol.">
        <title>Bacillus notoginsengisoli sp. nov., a novel bacterium isolated from the rhizosphere of Panax notoginseng.</title>
        <authorList>
            <person name="Zhang M.Y."/>
            <person name="Cheng J."/>
            <person name="Cai Y."/>
            <person name="Zhang T.Y."/>
            <person name="Wu Y.Y."/>
            <person name="Manikprabhu D."/>
            <person name="Li W.J."/>
            <person name="Zhang Y.X."/>
        </authorList>
    </citation>
    <scope>NUCLEOTIDE SEQUENCE [LARGE SCALE GENOMIC DNA]</scope>
    <source>
        <strain evidence="2 3">JCM 30743</strain>
    </source>
</reference>
<dbReference type="EMBL" id="QWEG01000018">
    <property type="protein sequence ID" value="RHW32799.1"/>
    <property type="molecule type" value="Genomic_DNA"/>
</dbReference>
<dbReference type="InterPro" id="IPR029261">
    <property type="entry name" value="Transposase_Znf"/>
</dbReference>
<evidence type="ECO:0000313" key="2">
    <source>
        <dbReference type="EMBL" id="RHW32799.1"/>
    </source>
</evidence>